<feature type="domain" description="DUF6533" evidence="2">
    <location>
        <begin position="2"/>
        <end position="30"/>
    </location>
</feature>
<keyword evidence="1" id="KW-0472">Membrane</keyword>
<keyword evidence="1" id="KW-0812">Transmembrane</keyword>
<feature type="transmembrane region" description="Helical" evidence="1">
    <location>
        <begin position="21"/>
        <end position="40"/>
    </location>
</feature>
<evidence type="ECO:0000313" key="4">
    <source>
        <dbReference type="Proteomes" id="UP000053263"/>
    </source>
</evidence>
<dbReference type="Proteomes" id="UP000053263">
    <property type="component" value="Unassembled WGS sequence"/>
</dbReference>
<dbReference type="InterPro" id="IPR045340">
    <property type="entry name" value="DUF6533"/>
</dbReference>
<feature type="transmembrane region" description="Helical" evidence="1">
    <location>
        <begin position="87"/>
        <end position="108"/>
    </location>
</feature>
<dbReference type="AlphaFoldDB" id="A0A0C9SKP0"/>
<evidence type="ECO:0000259" key="2">
    <source>
        <dbReference type="Pfam" id="PF20151"/>
    </source>
</evidence>
<organism evidence="3 4">
    <name type="scientific">Plicaturopsis crispa FD-325 SS-3</name>
    <dbReference type="NCBI Taxonomy" id="944288"/>
    <lineage>
        <taxon>Eukaryota</taxon>
        <taxon>Fungi</taxon>
        <taxon>Dikarya</taxon>
        <taxon>Basidiomycota</taxon>
        <taxon>Agaricomycotina</taxon>
        <taxon>Agaricomycetes</taxon>
        <taxon>Agaricomycetidae</taxon>
        <taxon>Amylocorticiales</taxon>
        <taxon>Amylocorticiaceae</taxon>
        <taxon>Plicatura</taxon>
        <taxon>Plicaturopsis crispa</taxon>
    </lineage>
</organism>
<gene>
    <name evidence="3" type="ORF">PLICRDRAFT_46402</name>
</gene>
<evidence type="ECO:0000313" key="3">
    <source>
        <dbReference type="EMBL" id="KII84071.1"/>
    </source>
</evidence>
<dbReference type="HOGENOM" id="CLU_035509_7_0_1"/>
<protein>
    <recommendedName>
        <fullName evidence="2">DUF6533 domain-containing protein</fullName>
    </recommendedName>
</protein>
<keyword evidence="4" id="KW-1185">Reference proteome</keyword>
<reference evidence="3 4" key="1">
    <citation type="submission" date="2014-06" db="EMBL/GenBank/DDBJ databases">
        <title>Evolutionary Origins and Diversification of the Mycorrhizal Mutualists.</title>
        <authorList>
            <consortium name="DOE Joint Genome Institute"/>
            <consortium name="Mycorrhizal Genomics Consortium"/>
            <person name="Kohler A."/>
            <person name="Kuo A."/>
            <person name="Nagy L.G."/>
            <person name="Floudas D."/>
            <person name="Copeland A."/>
            <person name="Barry K.W."/>
            <person name="Cichocki N."/>
            <person name="Veneault-Fourrey C."/>
            <person name="LaButti K."/>
            <person name="Lindquist E.A."/>
            <person name="Lipzen A."/>
            <person name="Lundell T."/>
            <person name="Morin E."/>
            <person name="Murat C."/>
            <person name="Riley R."/>
            <person name="Ohm R."/>
            <person name="Sun H."/>
            <person name="Tunlid A."/>
            <person name="Henrissat B."/>
            <person name="Grigoriev I.V."/>
            <person name="Hibbett D.S."/>
            <person name="Martin F."/>
        </authorList>
    </citation>
    <scope>NUCLEOTIDE SEQUENCE [LARGE SCALE GENOMIC DNA]</scope>
    <source>
        <strain evidence="3 4">FD-325 SS-3</strain>
    </source>
</reference>
<name>A0A0C9SKP0_PLICR</name>
<proteinExistence type="predicted"/>
<sequence>MALTLSDEVSLVWRRPKTMSSVLFFANRYLLAFFNCAVVLSLVVPVDAVVCVKLQRSHDVILLVSQLVVVLIFVLRTYALCGCRRNVLVSLGTLILVFVIAHVIWIFIYGGFRPHMNNYDDNFVEDMYMNGLVCLEDSESDSWLLWLGAFAVDICVLVMTIRKTCGVSRDLRAIPKRMPLATLMLRDGSIYFMIMAILHLSNIVVYWLSMVDPSYHVERVTWMTGGGSTSGPLSEMSNCLAVTLTSRLMLNLHEHAHAGVLSTGAEADASLVSGIIFRDLVPAQHPQSNEYALAEFHGPEIDPQAENDAYIPPMEFALEPLLTNADLQRVSDV</sequence>
<dbReference type="Pfam" id="PF20151">
    <property type="entry name" value="DUF6533"/>
    <property type="match status" value="1"/>
</dbReference>
<accession>A0A0C9SKP0</accession>
<dbReference type="EMBL" id="KN832572">
    <property type="protein sequence ID" value="KII84071.1"/>
    <property type="molecule type" value="Genomic_DNA"/>
</dbReference>
<feature type="transmembrane region" description="Helical" evidence="1">
    <location>
        <begin position="60"/>
        <end position="80"/>
    </location>
</feature>
<feature type="transmembrane region" description="Helical" evidence="1">
    <location>
        <begin position="183"/>
        <end position="208"/>
    </location>
</feature>
<evidence type="ECO:0000256" key="1">
    <source>
        <dbReference type="SAM" id="Phobius"/>
    </source>
</evidence>
<keyword evidence="1" id="KW-1133">Transmembrane helix</keyword>
<dbReference type="OrthoDB" id="2686513at2759"/>
<feature type="transmembrane region" description="Helical" evidence="1">
    <location>
        <begin position="143"/>
        <end position="162"/>
    </location>
</feature>